<reference evidence="2 3" key="1">
    <citation type="submission" date="2018-11" db="EMBL/GenBank/DDBJ databases">
        <authorList>
            <person name="Lopez-Roques C."/>
            <person name="Donnadieu C."/>
            <person name="Bouchez O."/>
            <person name="Klopp C."/>
            <person name="Cabau C."/>
            <person name="Zahm M."/>
        </authorList>
    </citation>
    <scope>NUCLEOTIDE SEQUENCE [LARGE SCALE GENOMIC DNA]</scope>
    <source>
        <strain evidence="2">RS831</strain>
        <tissue evidence="2">Whole body</tissue>
    </source>
</reference>
<feature type="compositionally biased region" description="Polar residues" evidence="1">
    <location>
        <begin position="7"/>
        <end position="18"/>
    </location>
</feature>
<dbReference type="Proteomes" id="UP000283210">
    <property type="component" value="Chromosome 18"/>
</dbReference>
<keyword evidence="3" id="KW-1185">Reference proteome</keyword>
<organism evidence="2 3">
    <name type="scientific">Oryzias javanicus</name>
    <name type="common">Javanese ricefish</name>
    <name type="synonym">Aplocheilus javanicus</name>
    <dbReference type="NCBI Taxonomy" id="123683"/>
    <lineage>
        <taxon>Eukaryota</taxon>
        <taxon>Metazoa</taxon>
        <taxon>Chordata</taxon>
        <taxon>Craniata</taxon>
        <taxon>Vertebrata</taxon>
        <taxon>Euteleostomi</taxon>
        <taxon>Actinopterygii</taxon>
        <taxon>Neopterygii</taxon>
        <taxon>Teleostei</taxon>
        <taxon>Neoteleostei</taxon>
        <taxon>Acanthomorphata</taxon>
        <taxon>Ovalentaria</taxon>
        <taxon>Atherinomorphae</taxon>
        <taxon>Beloniformes</taxon>
        <taxon>Adrianichthyidae</taxon>
        <taxon>Oryziinae</taxon>
        <taxon>Oryzias</taxon>
    </lineage>
</organism>
<sequence>MLLSPSFEVNRSSHLQQRSLESSSGSKQEESETARGCRPTGSEVRGAARGPRKAEASEPSLRQNRRI</sequence>
<feature type="region of interest" description="Disordered" evidence="1">
    <location>
        <begin position="1"/>
        <end position="67"/>
    </location>
</feature>
<dbReference type="AlphaFoldDB" id="A0A3S2PTV5"/>
<evidence type="ECO:0000313" key="3">
    <source>
        <dbReference type="Proteomes" id="UP000283210"/>
    </source>
</evidence>
<protein>
    <submittedName>
        <fullName evidence="2">Uncharacterized protein</fullName>
    </submittedName>
</protein>
<name>A0A3S2PTV5_ORYJA</name>
<evidence type="ECO:0000256" key="1">
    <source>
        <dbReference type="SAM" id="MobiDB-lite"/>
    </source>
</evidence>
<evidence type="ECO:0000313" key="2">
    <source>
        <dbReference type="EMBL" id="RVE60810.1"/>
    </source>
</evidence>
<dbReference type="EMBL" id="CM012454">
    <property type="protein sequence ID" value="RVE60810.1"/>
    <property type="molecule type" value="Genomic_DNA"/>
</dbReference>
<proteinExistence type="predicted"/>
<reference evidence="2 3" key="2">
    <citation type="submission" date="2019-01" db="EMBL/GenBank/DDBJ databases">
        <title>A chromosome length genome reference of the Java medaka (oryzias javanicus).</title>
        <authorList>
            <person name="Herpin A."/>
            <person name="Takehana Y."/>
            <person name="Naruse K."/>
            <person name="Ansai S."/>
            <person name="Kawaguchi M."/>
        </authorList>
    </citation>
    <scope>NUCLEOTIDE SEQUENCE [LARGE SCALE GENOMIC DNA]</scope>
    <source>
        <strain evidence="2">RS831</strain>
        <tissue evidence="2">Whole body</tissue>
    </source>
</reference>
<accession>A0A3S2PTV5</accession>
<gene>
    <name evidence="2" type="ORF">OJAV_G00184360</name>
</gene>